<dbReference type="Proteomes" id="UP000325055">
    <property type="component" value="Unassembled WGS sequence"/>
</dbReference>
<protein>
    <submittedName>
        <fullName evidence="1">DUF2750 domain-containing protein</fullName>
    </submittedName>
</protein>
<name>A0A4Q5IXU5_9BACE</name>
<dbReference type="AlphaFoldDB" id="A0A4Q5IXU5"/>
<organism evidence="1 2">
    <name type="scientific">Bacteroides cellulosilyticus</name>
    <dbReference type="NCBI Taxonomy" id="246787"/>
    <lineage>
        <taxon>Bacteria</taxon>
        <taxon>Pseudomonadati</taxon>
        <taxon>Bacteroidota</taxon>
        <taxon>Bacteroidia</taxon>
        <taxon>Bacteroidales</taxon>
        <taxon>Bacteroidaceae</taxon>
        <taxon>Bacteroides</taxon>
    </lineage>
</organism>
<reference evidence="1 2" key="1">
    <citation type="journal article" date="2019" name="Nat. Med.">
        <title>A library of human gut bacterial isolates paired with longitudinal multiomics data enables mechanistic microbiome research.</title>
        <authorList>
            <person name="Poyet M."/>
            <person name="Groussin M."/>
            <person name="Gibbons S.M."/>
            <person name="Avila-Pacheco J."/>
            <person name="Jiang X."/>
            <person name="Kearney S.M."/>
            <person name="Perrotta A.R."/>
            <person name="Berdy B."/>
            <person name="Zhao S."/>
            <person name="Lieberman T.D."/>
            <person name="Swanson P.K."/>
            <person name="Smith M."/>
            <person name="Roesemann S."/>
            <person name="Alexander J.E."/>
            <person name="Rich S.A."/>
            <person name="Livny J."/>
            <person name="Vlamakis H."/>
            <person name="Clish C."/>
            <person name="Bullock K."/>
            <person name="Deik A."/>
            <person name="Scott J."/>
            <person name="Pierce K.A."/>
            <person name="Xavier R.J."/>
            <person name="Alm E.J."/>
        </authorList>
    </citation>
    <scope>NUCLEOTIDE SEQUENCE [LARGE SCALE GENOMIC DNA]</scope>
    <source>
        <strain evidence="1 2">BIOML-A7</strain>
    </source>
</reference>
<evidence type="ECO:0000313" key="2">
    <source>
        <dbReference type="Proteomes" id="UP000325055"/>
    </source>
</evidence>
<comment type="caution">
    <text evidence="1">The sequence shown here is derived from an EMBL/GenBank/DDBJ whole genome shotgun (WGS) entry which is preliminary data.</text>
</comment>
<feature type="non-terminal residue" evidence="1">
    <location>
        <position position="20"/>
    </location>
</feature>
<sequence>MNNSRIKNIVNLSAAERYGY</sequence>
<accession>A0A4Q5IXU5</accession>
<dbReference type="EMBL" id="VVYW01000057">
    <property type="protein sequence ID" value="KAA5401660.1"/>
    <property type="molecule type" value="Genomic_DNA"/>
</dbReference>
<evidence type="ECO:0000313" key="1">
    <source>
        <dbReference type="EMBL" id="KAA5401660.1"/>
    </source>
</evidence>
<gene>
    <name evidence="1" type="ORF">F2Y86_27605</name>
</gene>
<proteinExistence type="predicted"/>